<dbReference type="GeneID" id="26971251"/>
<dbReference type="KEGG" id="pbl:PAAG_12672"/>
<protein>
    <submittedName>
        <fullName evidence="2">Uncharacterized protein</fullName>
    </submittedName>
</protein>
<accession>A0A0A2V2V0</accession>
<dbReference type="STRING" id="502779.A0A0A2V2V0"/>
<keyword evidence="3" id="KW-1185">Reference proteome</keyword>
<sequence>MSIITQSFTNLETKAGSDAESDKVQEDNEVFNSWSGKKGRKKSKWEIPTSPTVYPYEQLWKSFRARSFSGAEASVSSHPCILFHAKLYVFATTYLIEPLRIQCLESLHRDLCGFSLNRETTPLILDLLDFTHAHTGRYEPGGTSLLRNLVIHYVACKVRRLLDDDRLQMLLDADGEMGSDLVWRLAK</sequence>
<dbReference type="RefSeq" id="XP_015702249.1">
    <property type="nucleotide sequence ID" value="XM_015848134.1"/>
</dbReference>
<feature type="region of interest" description="Disordered" evidence="1">
    <location>
        <begin position="1"/>
        <end position="44"/>
    </location>
</feature>
<dbReference type="AlphaFoldDB" id="A0A0A2V2V0"/>
<dbReference type="HOGENOM" id="CLU_056399_3_0_1"/>
<evidence type="ECO:0000313" key="3">
    <source>
        <dbReference type="Proteomes" id="UP000002059"/>
    </source>
</evidence>
<dbReference type="Proteomes" id="UP000002059">
    <property type="component" value="Partially assembled WGS sequence"/>
</dbReference>
<dbReference type="VEuPathDB" id="FungiDB:PAAG_12672"/>
<feature type="compositionally biased region" description="Basic and acidic residues" evidence="1">
    <location>
        <begin position="15"/>
        <end position="26"/>
    </location>
</feature>
<organism evidence="2 3">
    <name type="scientific">Paracoccidioides lutzii (strain ATCC MYA-826 / Pb01)</name>
    <name type="common">Paracoccidioides brasiliensis</name>
    <dbReference type="NCBI Taxonomy" id="502779"/>
    <lineage>
        <taxon>Eukaryota</taxon>
        <taxon>Fungi</taxon>
        <taxon>Dikarya</taxon>
        <taxon>Ascomycota</taxon>
        <taxon>Pezizomycotina</taxon>
        <taxon>Eurotiomycetes</taxon>
        <taxon>Eurotiomycetidae</taxon>
        <taxon>Onygenales</taxon>
        <taxon>Ajellomycetaceae</taxon>
        <taxon>Paracoccidioides</taxon>
    </lineage>
</organism>
<evidence type="ECO:0000313" key="2">
    <source>
        <dbReference type="EMBL" id="KGQ00662.1"/>
    </source>
</evidence>
<proteinExistence type="predicted"/>
<gene>
    <name evidence="2" type="ORF">PAAG_12672</name>
</gene>
<reference evidence="2 3" key="1">
    <citation type="journal article" date="2011" name="PLoS Genet.">
        <title>Comparative genomic analysis of human fungal pathogens causing paracoccidioidomycosis.</title>
        <authorList>
            <person name="Desjardins C.A."/>
            <person name="Champion M.D."/>
            <person name="Holder J.W."/>
            <person name="Muszewska A."/>
            <person name="Goldberg J."/>
            <person name="Bailao A.M."/>
            <person name="Brigido M.M."/>
            <person name="Ferreira M.E."/>
            <person name="Garcia A.M."/>
            <person name="Grynberg M."/>
            <person name="Gujja S."/>
            <person name="Heiman D.I."/>
            <person name="Henn M.R."/>
            <person name="Kodira C.D."/>
            <person name="Leon-Narvaez H."/>
            <person name="Longo L.V."/>
            <person name="Ma L.J."/>
            <person name="Malavazi I."/>
            <person name="Matsuo A.L."/>
            <person name="Morais F.V."/>
            <person name="Pereira M."/>
            <person name="Rodriguez-Brito S."/>
            <person name="Sakthikumar S."/>
            <person name="Salem-Izacc S.M."/>
            <person name="Sykes S.M."/>
            <person name="Teixeira M.M."/>
            <person name="Vallejo M.C."/>
            <person name="Walter M.E."/>
            <person name="Yandava C."/>
            <person name="Young S."/>
            <person name="Zeng Q."/>
            <person name="Zucker J."/>
            <person name="Felipe M.S."/>
            <person name="Goldman G.H."/>
            <person name="Haas B.J."/>
            <person name="McEwen J.G."/>
            <person name="Nino-Vega G."/>
            <person name="Puccia R."/>
            <person name="San-Blas G."/>
            <person name="Soares C.M."/>
            <person name="Birren B.W."/>
            <person name="Cuomo C.A."/>
        </authorList>
    </citation>
    <scope>NUCLEOTIDE SEQUENCE [LARGE SCALE GENOMIC DNA]</scope>
    <source>
        <strain evidence="3">ATCC MYA-826 / Pb01</strain>
    </source>
</reference>
<dbReference type="OrthoDB" id="4173637at2759"/>
<name>A0A0A2V2V0_PARBA</name>
<dbReference type="EMBL" id="KN294051">
    <property type="protein sequence ID" value="KGQ00662.1"/>
    <property type="molecule type" value="Genomic_DNA"/>
</dbReference>
<evidence type="ECO:0000256" key="1">
    <source>
        <dbReference type="SAM" id="MobiDB-lite"/>
    </source>
</evidence>
<feature type="compositionally biased region" description="Polar residues" evidence="1">
    <location>
        <begin position="1"/>
        <end position="12"/>
    </location>
</feature>